<dbReference type="PANTHER" id="PTHR24320:SF252">
    <property type="entry name" value="DEHYDROGENASE_REDUCTASE FAMILY PROTEIN, PUTATIVE (AFU_ORTHOLOGUE AFUA_3G08550)-RELATED"/>
    <property type="match status" value="1"/>
</dbReference>
<dbReference type="OrthoDB" id="542013at2759"/>
<evidence type="ECO:0008006" key="6">
    <source>
        <dbReference type="Google" id="ProtNLM"/>
    </source>
</evidence>
<keyword evidence="2" id="KW-0521">NADP</keyword>
<evidence type="ECO:0000256" key="1">
    <source>
        <dbReference type="ARBA" id="ARBA00006484"/>
    </source>
</evidence>
<evidence type="ECO:0000256" key="2">
    <source>
        <dbReference type="ARBA" id="ARBA00022857"/>
    </source>
</evidence>
<protein>
    <recommendedName>
        <fullName evidence="6">NAD(P)-binding protein</fullName>
    </recommendedName>
</protein>
<dbReference type="AlphaFoldDB" id="A0A8H7PMU9"/>
<evidence type="ECO:0000313" key="5">
    <source>
        <dbReference type="Proteomes" id="UP000654370"/>
    </source>
</evidence>
<organism evidence="4 5">
    <name type="scientific">Mortierella isabellina</name>
    <name type="common">Filamentous fungus</name>
    <name type="synonym">Umbelopsis isabellina</name>
    <dbReference type="NCBI Taxonomy" id="91625"/>
    <lineage>
        <taxon>Eukaryota</taxon>
        <taxon>Fungi</taxon>
        <taxon>Fungi incertae sedis</taxon>
        <taxon>Mucoromycota</taxon>
        <taxon>Mucoromycotina</taxon>
        <taxon>Umbelopsidomycetes</taxon>
        <taxon>Umbelopsidales</taxon>
        <taxon>Umbelopsidaceae</taxon>
        <taxon>Umbelopsis</taxon>
    </lineage>
</organism>
<evidence type="ECO:0000313" key="4">
    <source>
        <dbReference type="EMBL" id="KAG2176942.1"/>
    </source>
</evidence>
<dbReference type="SUPFAM" id="SSF51735">
    <property type="entry name" value="NAD(P)-binding Rossmann-fold domains"/>
    <property type="match status" value="1"/>
</dbReference>
<dbReference type="Pfam" id="PF00106">
    <property type="entry name" value="adh_short"/>
    <property type="match status" value="1"/>
</dbReference>
<keyword evidence="5" id="KW-1185">Reference proteome</keyword>
<dbReference type="PRINTS" id="PR00081">
    <property type="entry name" value="GDHRDH"/>
</dbReference>
<dbReference type="GO" id="GO:0016491">
    <property type="term" value="F:oxidoreductase activity"/>
    <property type="evidence" value="ECO:0007669"/>
    <property type="project" value="UniProtKB-KW"/>
</dbReference>
<sequence>MLLYALYCQFKTLPEPKGPFTDQIVIVTGANGGIGLEAARHYVRLDAKKVILAVRNLESGHDAKKSIEETTKRTDVVEVWHLDYLSLDSVKAFCNKVSKELCRLDIVALNAGIATASWRVSQDGYEEGLQVNVISTALLANLLLPKMYATADQFKVTPRLTILSSESHVQASLDKIPKDQPIIEFLNKEDHYTLGDYYTISKLLEIIYFKQVVKYIPEREPGKPKVILNIVDPGLCSSNLLRERPNPLYPYIKMILARPLEVGGATIVNGGENDNFETHGKYLMSCMVYPPSPYVRSEAGQTDGEKLFKEMTDILYKIAPESKSIYQ</sequence>
<name>A0A8H7PMU9_MORIS</name>
<dbReference type="Proteomes" id="UP000654370">
    <property type="component" value="Unassembled WGS sequence"/>
</dbReference>
<proteinExistence type="inferred from homology"/>
<dbReference type="InterPro" id="IPR036291">
    <property type="entry name" value="NAD(P)-bd_dom_sf"/>
</dbReference>
<dbReference type="InterPro" id="IPR002347">
    <property type="entry name" value="SDR_fam"/>
</dbReference>
<evidence type="ECO:0000256" key="3">
    <source>
        <dbReference type="ARBA" id="ARBA00023002"/>
    </source>
</evidence>
<comment type="caution">
    <text evidence="4">The sequence shown here is derived from an EMBL/GenBank/DDBJ whole genome shotgun (WGS) entry which is preliminary data.</text>
</comment>
<comment type="similarity">
    <text evidence="1">Belongs to the short-chain dehydrogenases/reductases (SDR) family.</text>
</comment>
<keyword evidence="3" id="KW-0560">Oxidoreductase</keyword>
<dbReference type="PANTHER" id="PTHR24320">
    <property type="entry name" value="RETINOL DEHYDROGENASE"/>
    <property type="match status" value="1"/>
</dbReference>
<dbReference type="Gene3D" id="3.40.50.720">
    <property type="entry name" value="NAD(P)-binding Rossmann-like Domain"/>
    <property type="match status" value="1"/>
</dbReference>
<dbReference type="EMBL" id="JAEPQZ010000009">
    <property type="protein sequence ID" value="KAG2176942.1"/>
    <property type="molecule type" value="Genomic_DNA"/>
</dbReference>
<gene>
    <name evidence="4" type="ORF">INT43_007596</name>
</gene>
<reference evidence="4" key="1">
    <citation type="submission" date="2020-12" db="EMBL/GenBank/DDBJ databases">
        <title>Metabolic potential, ecology and presence of endohyphal bacteria is reflected in genomic diversity of Mucoromycotina.</title>
        <authorList>
            <person name="Muszewska A."/>
            <person name="Okrasinska A."/>
            <person name="Steczkiewicz K."/>
            <person name="Drgas O."/>
            <person name="Orlowska M."/>
            <person name="Perlinska-Lenart U."/>
            <person name="Aleksandrzak-Piekarczyk T."/>
            <person name="Szatraj K."/>
            <person name="Zielenkiewicz U."/>
            <person name="Pilsyk S."/>
            <person name="Malc E."/>
            <person name="Mieczkowski P."/>
            <person name="Kruszewska J.S."/>
            <person name="Biernat P."/>
            <person name="Pawlowska J."/>
        </authorList>
    </citation>
    <scope>NUCLEOTIDE SEQUENCE</scope>
    <source>
        <strain evidence="4">WA0000067209</strain>
    </source>
</reference>
<accession>A0A8H7PMU9</accession>